<dbReference type="PANTHER" id="PTHR42736">
    <property type="entry name" value="PROTEIN-GLUTAMINE GAMMA-GLUTAMYLTRANSFERASE"/>
    <property type="match status" value="1"/>
</dbReference>
<feature type="transmembrane region" description="Helical" evidence="2">
    <location>
        <begin position="186"/>
        <end position="203"/>
    </location>
</feature>
<proteinExistence type="predicted"/>
<reference evidence="5" key="2">
    <citation type="submission" date="2023-06" db="EMBL/GenBank/DDBJ databases">
        <title>Identification and characterization of horizontal gene transfer across gut microbiota members of farm animals based on homology search.</title>
        <authorList>
            <person name="Zeman M."/>
            <person name="Kubasova T."/>
            <person name="Jahodarova E."/>
            <person name="Nykrynova M."/>
            <person name="Rychlik I."/>
        </authorList>
    </citation>
    <scope>NUCLEOTIDE SEQUENCE [LARGE SCALE GENOMIC DNA]</scope>
    <source>
        <strain evidence="5">153_Feed</strain>
    </source>
</reference>
<reference evidence="4 5" key="3">
    <citation type="submission" date="2023-06" db="EMBL/GenBank/DDBJ databases">
        <authorList>
            <person name="Zeman M."/>
            <person name="Kubasova T."/>
            <person name="Jahodarova E."/>
            <person name="Nykrynova M."/>
            <person name="Rychlik I."/>
        </authorList>
    </citation>
    <scope>NUCLEOTIDE SEQUENCE [LARGE SCALE GENOMIC DNA]</scope>
    <source>
        <strain evidence="4 5">153_Feed</strain>
    </source>
</reference>
<feature type="domain" description="Transglutaminase-like" evidence="3">
    <location>
        <begin position="475"/>
        <end position="546"/>
    </location>
</feature>
<feature type="compositionally biased region" description="Acidic residues" evidence="1">
    <location>
        <begin position="581"/>
        <end position="591"/>
    </location>
</feature>
<dbReference type="InterPro" id="IPR021878">
    <property type="entry name" value="TgpA_N"/>
</dbReference>
<keyword evidence="2" id="KW-0812">Transmembrane</keyword>
<name>A0ABT7V0D8_9ACTN</name>
<evidence type="ECO:0000259" key="3">
    <source>
        <dbReference type="SMART" id="SM00460"/>
    </source>
</evidence>
<keyword evidence="2" id="KW-1133">Transmembrane helix</keyword>
<dbReference type="EMBL" id="JAUDEA010000001">
    <property type="protein sequence ID" value="MDM8270072.1"/>
    <property type="molecule type" value="Genomic_DNA"/>
</dbReference>
<dbReference type="Pfam" id="PF11992">
    <property type="entry name" value="TgpA_N"/>
    <property type="match status" value="1"/>
</dbReference>
<evidence type="ECO:0000313" key="5">
    <source>
        <dbReference type="Proteomes" id="UP001529256"/>
    </source>
</evidence>
<comment type="caution">
    <text evidence="4">The sequence shown here is derived from an EMBL/GenBank/DDBJ whole genome shotgun (WGS) entry which is preliminary data.</text>
</comment>
<dbReference type="InterPro" id="IPR052901">
    <property type="entry name" value="Bact_TGase-like"/>
</dbReference>
<dbReference type="SMART" id="SM00460">
    <property type="entry name" value="TGc"/>
    <property type="match status" value="1"/>
</dbReference>
<dbReference type="SUPFAM" id="SSF54001">
    <property type="entry name" value="Cysteine proteinases"/>
    <property type="match status" value="1"/>
</dbReference>
<feature type="transmembrane region" description="Helical" evidence="2">
    <location>
        <begin position="210"/>
        <end position="233"/>
    </location>
</feature>
<organism evidence="4 5">
    <name type="scientific">Thermophilibacter provencensis</name>
    <dbReference type="NCBI Taxonomy" id="1852386"/>
    <lineage>
        <taxon>Bacteria</taxon>
        <taxon>Bacillati</taxon>
        <taxon>Actinomycetota</taxon>
        <taxon>Coriobacteriia</taxon>
        <taxon>Coriobacteriales</taxon>
        <taxon>Atopobiaceae</taxon>
        <taxon>Thermophilibacter</taxon>
    </lineage>
</organism>
<dbReference type="Gene3D" id="3.10.620.30">
    <property type="match status" value="1"/>
</dbReference>
<evidence type="ECO:0000256" key="2">
    <source>
        <dbReference type="SAM" id="Phobius"/>
    </source>
</evidence>
<reference evidence="4 5" key="1">
    <citation type="submission" date="2023-06" db="EMBL/GenBank/DDBJ databases">
        <title>Identification and characterization of horizontal gene transfer across gut microbiota members of farm animals based on homology search.</title>
        <authorList>
            <person name="Schwarzerova J."/>
            <person name="Nykrynova M."/>
            <person name="Jureckova K."/>
            <person name="Cejkova D."/>
            <person name="Rychlik I."/>
        </authorList>
    </citation>
    <scope>NUCLEOTIDE SEQUENCE [LARGE SCALE GENOMIC DNA]</scope>
    <source>
        <strain evidence="4 5">153_Feed</strain>
    </source>
</reference>
<dbReference type="RefSeq" id="WP_289510181.1">
    <property type="nucleotide sequence ID" value="NZ_JAUDEA010000001.1"/>
</dbReference>
<dbReference type="InterPro" id="IPR038765">
    <property type="entry name" value="Papain-like_cys_pep_sf"/>
</dbReference>
<keyword evidence="2" id="KW-0472">Membrane</keyword>
<keyword evidence="5" id="KW-1185">Reference proteome</keyword>
<feature type="region of interest" description="Disordered" evidence="1">
    <location>
        <begin position="552"/>
        <end position="603"/>
    </location>
</feature>
<feature type="transmembrane region" description="Helical" evidence="2">
    <location>
        <begin position="611"/>
        <end position="632"/>
    </location>
</feature>
<evidence type="ECO:0000256" key="1">
    <source>
        <dbReference type="SAM" id="MobiDB-lite"/>
    </source>
</evidence>
<evidence type="ECO:0000313" key="4">
    <source>
        <dbReference type="EMBL" id="MDM8270072.1"/>
    </source>
</evidence>
<feature type="transmembrane region" description="Helical" evidence="2">
    <location>
        <begin position="21"/>
        <end position="43"/>
    </location>
</feature>
<dbReference type="InterPro" id="IPR002931">
    <property type="entry name" value="Transglutaminase-like"/>
</dbReference>
<feature type="non-terminal residue" evidence="4">
    <location>
        <position position="1"/>
    </location>
</feature>
<sequence length="727" mass="76148">CCALGALTLVPLLSLFRRGAWEAPCLVMLIVALGVGSAVPAELRARRAARPLRAGASALLALALVTSGLMVTSSVFEARRGFTLLESTAELTHAADAPGETENAGEEAAPLEALVAIVTDGANQLAGAQTDAESEAWDLVIVLGGTAVSAVAALLAGSRELRCCTALIPLGIAVADQLVMGAVRPVWTAAVVALGLLLARGAGRPSRGALRLGVVVLLACGLAASGSAIAWGAGATESRLGQGDEGGSVPAAEQSDVPRIETLVDLSANLTRNSSTVALTYTTSVGRPLYLRLGVLDRFDGSEWRFSDKGSALYEEVNWSLYDGIIGYARGEGTTFVTTIWTDGDAVPAPPGTRAVRSLDERTYVMNGTYVEPLRDATEADVFVQSLEQIRGSGAPVDLTGGDHAAELEVFGSVPESVSAVVEAARADGIEGSDYVGRAEAVRWLMAYFSSEDFTYSAAAPGGDGKDNLSAIGDFLTQKRGYCTHYATAFTVLARLLGVPARVVMGYMPSDATDESGNYEVTMRQLHSWSEVWIDGIGWVGVDVTPAATSEGVAVDDLPTEPQVQPDESPVDETPQVPEADAPEPPDEQDGQEPSAGENEACQDVSELPGWVAPLGGAVLAAGVGALAVLLARRARLARLRRGDWDYAWRRVCRTARRARLSWGPEATEKDVAEVICNTLSDEGLARAVRHVARNACLTRYGSGAPATGAEKLPDLLARLKGALRQK</sequence>
<dbReference type="Proteomes" id="UP001529256">
    <property type="component" value="Unassembled WGS sequence"/>
</dbReference>
<protein>
    <submittedName>
        <fullName evidence="4">TransglutaminaseTgpA domain-containing protein</fullName>
    </submittedName>
</protein>
<dbReference type="PANTHER" id="PTHR42736:SF1">
    <property type="entry name" value="PROTEIN-GLUTAMINE GAMMA-GLUTAMYLTRANSFERASE"/>
    <property type="match status" value="1"/>
</dbReference>
<gene>
    <name evidence="4" type="ORF">QUW25_00005</name>
</gene>
<feature type="transmembrane region" description="Helical" evidence="2">
    <location>
        <begin position="55"/>
        <end position="76"/>
    </location>
</feature>
<dbReference type="Pfam" id="PF01841">
    <property type="entry name" value="Transglut_core"/>
    <property type="match status" value="1"/>
</dbReference>
<accession>A0ABT7V0D8</accession>